<name>A0ABR4NG57_9FUNG</name>
<proteinExistence type="predicted"/>
<evidence type="ECO:0000313" key="2">
    <source>
        <dbReference type="EMBL" id="KAL2918515.1"/>
    </source>
</evidence>
<accession>A0ABR4NG57</accession>
<dbReference type="EMBL" id="JADGIZ020000006">
    <property type="protein sequence ID" value="KAL2918515.1"/>
    <property type="molecule type" value="Genomic_DNA"/>
</dbReference>
<protein>
    <submittedName>
        <fullName evidence="2">Uncharacterized protein</fullName>
    </submittedName>
</protein>
<comment type="caution">
    <text evidence="2">The sequence shown here is derived from an EMBL/GenBank/DDBJ whole genome shotgun (WGS) entry which is preliminary data.</text>
</comment>
<dbReference type="Proteomes" id="UP001527925">
    <property type="component" value="Unassembled WGS sequence"/>
</dbReference>
<evidence type="ECO:0000313" key="3">
    <source>
        <dbReference type="Proteomes" id="UP001527925"/>
    </source>
</evidence>
<evidence type="ECO:0000256" key="1">
    <source>
        <dbReference type="SAM" id="MobiDB-lite"/>
    </source>
</evidence>
<feature type="compositionally biased region" description="Polar residues" evidence="1">
    <location>
        <begin position="9"/>
        <end position="24"/>
    </location>
</feature>
<sequence>MKRAWADAGSSNRGAGRGDTSTAAKASRVHTPAVGGAAAADGQPVFVNDAVNASVVSEAVDSMVPADMSRLNDER</sequence>
<organism evidence="2 3">
    <name type="scientific">Polyrhizophydium stewartii</name>
    <dbReference type="NCBI Taxonomy" id="2732419"/>
    <lineage>
        <taxon>Eukaryota</taxon>
        <taxon>Fungi</taxon>
        <taxon>Fungi incertae sedis</taxon>
        <taxon>Chytridiomycota</taxon>
        <taxon>Chytridiomycota incertae sedis</taxon>
        <taxon>Chytridiomycetes</taxon>
        <taxon>Rhizophydiales</taxon>
        <taxon>Rhizophydiales incertae sedis</taxon>
        <taxon>Polyrhizophydium</taxon>
    </lineage>
</organism>
<gene>
    <name evidence="2" type="ORF">HK105_201916</name>
</gene>
<keyword evidence="3" id="KW-1185">Reference proteome</keyword>
<feature type="region of interest" description="Disordered" evidence="1">
    <location>
        <begin position="1"/>
        <end position="40"/>
    </location>
</feature>
<reference evidence="2 3" key="1">
    <citation type="submission" date="2023-09" db="EMBL/GenBank/DDBJ databases">
        <title>Pangenome analysis of Batrachochytrium dendrobatidis and related Chytrids.</title>
        <authorList>
            <person name="Yacoub M.N."/>
            <person name="Stajich J.E."/>
            <person name="James T.Y."/>
        </authorList>
    </citation>
    <scope>NUCLEOTIDE SEQUENCE [LARGE SCALE GENOMIC DNA]</scope>
    <source>
        <strain evidence="2 3">JEL0888</strain>
    </source>
</reference>